<gene>
    <name evidence="1" type="ORF">RUMLAC_00311</name>
</gene>
<proteinExistence type="predicted"/>
<name>B5CLJ0_9FIRM</name>
<comment type="caution">
    <text evidence="1">The sequence shown here is derived from an EMBL/GenBank/DDBJ whole genome shotgun (WGS) entry which is preliminary data.</text>
</comment>
<protein>
    <submittedName>
        <fullName evidence="1">Uncharacterized protein</fullName>
    </submittedName>
</protein>
<evidence type="ECO:0000313" key="2">
    <source>
        <dbReference type="Proteomes" id="UP000003254"/>
    </source>
</evidence>
<evidence type="ECO:0000313" key="1">
    <source>
        <dbReference type="EMBL" id="EDY33842.1"/>
    </source>
</evidence>
<organism evidence="1 2">
    <name type="scientific">[Ruminococcus] lactaris ATCC 29176</name>
    <dbReference type="NCBI Taxonomy" id="471875"/>
    <lineage>
        <taxon>Bacteria</taxon>
        <taxon>Bacillati</taxon>
        <taxon>Bacillota</taxon>
        <taxon>Clostridia</taxon>
        <taxon>Lachnospirales</taxon>
        <taxon>Lachnospiraceae</taxon>
        <taxon>Mediterraneibacter</taxon>
    </lineage>
</organism>
<sequence length="47" mass="5929">MVDKDRYTARKEDSMSMAEPWDQMTANRENGREWKKWMLIDTYWIWQ</sequence>
<dbReference type="RefSeq" id="WP_005609853.1">
    <property type="nucleotide sequence ID" value="NZ_CP102292.1"/>
</dbReference>
<reference evidence="1 2" key="1">
    <citation type="submission" date="2008-08" db="EMBL/GenBank/DDBJ databases">
        <title>Draft genome sequence of Ruminococcus lactaris ATCC 29176.</title>
        <authorList>
            <person name="Sudarsanam P."/>
            <person name="Ley R."/>
            <person name="Guruge J."/>
            <person name="Turnbaugh P.J."/>
            <person name="Mahowald M."/>
            <person name="Liep D."/>
            <person name="Gordon J."/>
        </authorList>
    </citation>
    <scope>NUCLEOTIDE SEQUENCE [LARGE SCALE GENOMIC DNA]</scope>
    <source>
        <strain evidence="1 2">ATCC 29176</strain>
    </source>
</reference>
<dbReference type="AlphaFoldDB" id="B5CLJ0"/>
<reference evidence="1 2" key="2">
    <citation type="submission" date="2008-08" db="EMBL/GenBank/DDBJ databases">
        <authorList>
            <person name="Fulton L."/>
            <person name="Clifton S."/>
            <person name="Fulton B."/>
            <person name="Xu J."/>
            <person name="Minx P."/>
            <person name="Pepin K.H."/>
            <person name="Johnson M."/>
            <person name="Bhonagiri V."/>
            <person name="Nash W.E."/>
            <person name="Mardis E.R."/>
            <person name="Wilson R.K."/>
        </authorList>
    </citation>
    <scope>NUCLEOTIDE SEQUENCE [LARGE SCALE GENOMIC DNA]</scope>
    <source>
        <strain evidence="1 2">ATCC 29176</strain>
    </source>
</reference>
<keyword evidence="2" id="KW-1185">Reference proteome</keyword>
<accession>B5CLJ0</accession>
<dbReference type="Proteomes" id="UP000003254">
    <property type="component" value="Unassembled WGS sequence"/>
</dbReference>
<dbReference type="EMBL" id="ABOU02000014">
    <property type="protein sequence ID" value="EDY33842.1"/>
    <property type="molecule type" value="Genomic_DNA"/>
</dbReference>
<dbReference type="GeneID" id="77334913"/>
<dbReference type="HOGENOM" id="CLU_3172844_0_0_9"/>